<evidence type="ECO:0000256" key="1">
    <source>
        <dbReference type="ARBA" id="ARBA00010617"/>
    </source>
</evidence>
<dbReference type="PANTHER" id="PTHR24291">
    <property type="entry name" value="CYTOCHROME P450 FAMILY 4"/>
    <property type="match status" value="1"/>
</dbReference>
<comment type="cofactor">
    <cofactor evidence="7">
        <name>heme</name>
        <dbReference type="ChEBI" id="CHEBI:30413"/>
    </cofactor>
</comment>
<comment type="caution">
    <text evidence="9">The sequence shown here is derived from an EMBL/GenBank/DDBJ whole genome shotgun (WGS) entry which is preliminary data.</text>
</comment>
<keyword evidence="5 7" id="KW-0408">Iron</keyword>
<dbReference type="GO" id="GO:0016705">
    <property type="term" value="F:oxidoreductase activity, acting on paired donors, with incorporation or reduction of molecular oxygen"/>
    <property type="evidence" value="ECO:0007669"/>
    <property type="project" value="InterPro"/>
</dbReference>
<evidence type="ECO:0000313" key="10">
    <source>
        <dbReference type="Proteomes" id="UP000323876"/>
    </source>
</evidence>
<evidence type="ECO:0000256" key="7">
    <source>
        <dbReference type="PIRSR" id="PIRSR602401-1"/>
    </source>
</evidence>
<evidence type="ECO:0000256" key="5">
    <source>
        <dbReference type="ARBA" id="ARBA00023004"/>
    </source>
</evidence>
<dbReference type="InterPro" id="IPR001128">
    <property type="entry name" value="Cyt_P450"/>
</dbReference>
<dbReference type="Pfam" id="PF00067">
    <property type="entry name" value="p450"/>
    <property type="match status" value="1"/>
</dbReference>
<evidence type="ECO:0000313" key="9">
    <source>
        <dbReference type="EMBL" id="KAA8883782.1"/>
    </source>
</evidence>
<keyword evidence="3 7" id="KW-0479">Metal-binding</keyword>
<keyword evidence="4 8" id="KW-0560">Oxidoreductase</keyword>
<evidence type="ECO:0000256" key="6">
    <source>
        <dbReference type="ARBA" id="ARBA00023033"/>
    </source>
</evidence>
<dbReference type="OrthoDB" id="7376058at2"/>
<keyword evidence="10" id="KW-1185">Reference proteome</keyword>
<dbReference type="Gene3D" id="1.10.630.10">
    <property type="entry name" value="Cytochrome P450"/>
    <property type="match status" value="1"/>
</dbReference>
<dbReference type="InterPro" id="IPR050196">
    <property type="entry name" value="Cytochrome_P450_Monoox"/>
</dbReference>
<dbReference type="PROSITE" id="PS00086">
    <property type="entry name" value="CYTOCHROME_P450"/>
    <property type="match status" value="1"/>
</dbReference>
<accession>A0A5N0E2Y9</accession>
<evidence type="ECO:0000256" key="3">
    <source>
        <dbReference type="ARBA" id="ARBA00022723"/>
    </source>
</evidence>
<dbReference type="SUPFAM" id="SSF48264">
    <property type="entry name" value="Cytochrome P450"/>
    <property type="match status" value="1"/>
</dbReference>
<evidence type="ECO:0000256" key="4">
    <source>
        <dbReference type="ARBA" id="ARBA00023002"/>
    </source>
</evidence>
<dbReference type="InterPro" id="IPR036396">
    <property type="entry name" value="Cyt_P450_sf"/>
</dbReference>
<keyword evidence="2 7" id="KW-0349">Heme</keyword>
<dbReference type="InterPro" id="IPR017972">
    <property type="entry name" value="Cyt_P450_CS"/>
</dbReference>
<gene>
    <name evidence="9" type="ORF">F3087_37610</name>
</gene>
<keyword evidence="6 8" id="KW-0503">Monooxygenase</keyword>
<dbReference type="PANTHER" id="PTHR24291:SF50">
    <property type="entry name" value="BIFUNCTIONAL ALBAFLAVENONE MONOOXYGENASE_TERPENE SYNTHASE"/>
    <property type="match status" value="1"/>
</dbReference>
<evidence type="ECO:0000256" key="8">
    <source>
        <dbReference type="RuleBase" id="RU000461"/>
    </source>
</evidence>
<proteinExistence type="inferred from homology"/>
<name>A0A5N0E2Y9_9NOCA</name>
<feature type="binding site" description="axial binding residue" evidence="7">
    <location>
        <position position="394"/>
    </location>
    <ligand>
        <name>heme</name>
        <dbReference type="ChEBI" id="CHEBI:30413"/>
    </ligand>
    <ligandPart>
        <name>Fe</name>
        <dbReference type="ChEBI" id="CHEBI:18248"/>
    </ligandPart>
</feature>
<dbReference type="RefSeq" id="WP_150406909.1">
    <property type="nucleotide sequence ID" value="NZ_VXLC01000026.1"/>
</dbReference>
<organism evidence="9 10">
    <name type="scientific">Nocardia colli</name>
    <dbReference type="NCBI Taxonomy" id="2545717"/>
    <lineage>
        <taxon>Bacteria</taxon>
        <taxon>Bacillati</taxon>
        <taxon>Actinomycetota</taxon>
        <taxon>Actinomycetes</taxon>
        <taxon>Mycobacteriales</taxon>
        <taxon>Nocardiaceae</taxon>
        <taxon>Nocardia</taxon>
    </lineage>
</organism>
<dbReference type="GO" id="GO:0004497">
    <property type="term" value="F:monooxygenase activity"/>
    <property type="evidence" value="ECO:0007669"/>
    <property type="project" value="UniProtKB-KW"/>
</dbReference>
<dbReference type="InterPro" id="IPR002401">
    <property type="entry name" value="Cyt_P450_E_grp-I"/>
</dbReference>
<dbReference type="EMBL" id="VXLC01000026">
    <property type="protein sequence ID" value="KAA8883782.1"/>
    <property type="molecule type" value="Genomic_DNA"/>
</dbReference>
<protein>
    <submittedName>
        <fullName evidence="9">Cytochrome P450</fullName>
    </submittedName>
</protein>
<dbReference type="AlphaFoldDB" id="A0A5N0E2Y9"/>
<dbReference type="PRINTS" id="PR00463">
    <property type="entry name" value="EP450I"/>
</dbReference>
<dbReference type="Proteomes" id="UP000323876">
    <property type="component" value="Unassembled WGS sequence"/>
</dbReference>
<reference evidence="9 10" key="1">
    <citation type="submission" date="2019-09" db="EMBL/GenBank/DDBJ databases">
        <authorList>
            <person name="Wang X."/>
        </authorList>
    </citation>
    <scope>NUCLEOTIDE SEQUENCE [LARGE SCALE GENOMIC DNA]</scope>
    <source>
        <strain evidence="9 10">CICC 11023</strain>
    </source>
</reference>
<dbReference type="GO" id="GO:0020037">
    <property type="term" value="F:heme binding"/>
    <property type="evidence" value="ECO:0007669"/>
    <property type="project" value="InterPro"/>
</dbReference>
<sequence>MTTISRQPTLTPGGKPLLGHGLEMKRSPGDLLLSLQSGDPVTVIRLGRRPMYVVNDADLMRQIMRTPEIFARGGPITERFRVMFGNGLGISDGAFHRRQRRLLQPAFHRNRIVHYCSLISGLVVQTSDAWSDGETMRVERVMDELALANVTQVIFAPGTALDQRRFMDATGTVLGGLFRRMTDATGLLTKLPTAANRRYRESEAYLRRTIHETIRQYRADGVDRGDLLSMMLFAHDDDGRPSMSDQQIHDEVLTFFIAGSNTISNTLAWAFHEIATHPEVERQLHEEVDRVLAGGAAGFDAVGQLEYTRRVLTETLRLRTQGFFQTRQTTQDTELGGYHIPGDEAVLYSFYALMHNPEIFADPERFDPDRWLPDRLTATQRNSFMPFGAGVHGCIGDTFSWAELIIVLATIAARWRLVSVPGHQPRPKPAVTMPVDALPMTVHRRRVQTG</sequence>
<comment type="similarity">
    <text evidence="1 8">Belongs to the cytochrome P450 family.</text>
</comment>
<dbReference type="GO" id="GO:0005506">
    <property type="term" value="F:iron ion binding"/>
    <property type="evidence" value="ECO:0007669"/>
    <property type="project" value="InterPro"/>
</dbReference>
<evidence type="ECO:0000256" key="2">
    <source>
        <dbReference type="ARBA" id="ARBA00022617"/>
    </source>
</evidence>
<dbReference type="PRINTS" id="PR00385">
    <property type="entry name" value="P450"/>
</dbReference>